<dbReference type="Pfam" id="PF01582">
    <property type="entry name" value="TIR"/>
    <property type="match status" value="1"/>
</dbReference>
<gene>
    <name evidence="10" type="ORF">SNE40_007562</name>
</gene>
<dbReference type="PANTHER" id="PTHR24365">
    <property type="entry name" value="TOLL-LIKE RECEPTOR"/>
    <property type="match status" value="1"/>
</dbReference>
<dbReference type="GO" id="GO:0007165">
    <property type="term" value="P:signal transduction"/>
    <property type="evidence" value="ECO:0007669"/>
    <property type="project" value="InterPro"/>
</dbReference>
<comment type="subcellular location">
    <subcellularLocation>
        <location evidence="1">Membrane</location>
        <topology evidence="1">Single-pass membrane protein</topology>
    </subcellularLocation>
</comment>
<evidence type="ECO:0000256" key="6">
    <source>
        <dbReference type="ARBA" id="ARBA00023136"/>
    </source>
</evidence>
<evidence type="ECO:0000256" key="2">
    <source>
        <dbReference type="ARBA" id="ARBA00009634"/>
    </source>
</evidence>
<dbReference type="GO" id="GO:0038023">
    <property type="term" value="F:signaling receptor activity"/>
    <property type="evidence" value="ECO:0007669"/>
    <property type="project" value="TreeGrafter"/>
</dbReference>
<dbReference type="Proteomes" id="UP001347796">
    <property type="component" value="Unassembled WGS sequence"/>
</dbReference>
<dbReference type="InterPro" id="IPR000157">
    <property type="entry name" value="TIR_dom"/>
</dbReference>
<feature type="chain" id="PRO_5042835604" description="TIR domain-containing protein" evidence="8">
    <location>
        <begin position="23"/>
        <end position="597"/>
    </location>
</feature>
<evidence type="ECO:0000256" key="8">
    <source>
        <dbReference type="SAM" id="SignalP"/>
    </source>
</evidence>
<comment type="similarity">
    <text evidence="2">Belongs to the Toll-like receptor family.</text>
</comment>
<evidence type="ECO:0000256" key="7">
    <source>
        <dbReference type="SAM" id="Phobius"/>
    </source>
</evidence>
<dbReference type="PRINTS" id="PR01537">
    <property type="entry name" value="INTRLKN1R1F"/>
</dbReference>
<dbReference type="PANTHER" id="PTHR24365:SF541">
    <property type="entry name" value="PROTEIN TOLL-RELATED"/>
    <property type="match status" value="1"/>
</dbReference>
<proteinExistence type="inferred from homology"/>
<dbReference type="Gene3D" id="3.80.10.10">
    <property type="entry name" value="Ribonuclease Inhibitor"/>
    <property type="match status" value="1"/>
</dbReference>
<feature type="signal peptide" evidence="8">
    <location>
        <begin position="1"/>
        <end position="22"/>
    </location>
</feature>
<name>A0AAN8K670_PATCE</name>
<keyword evidence="6 7" id="KW-0472">Membrane</keyword>
<evidence type="ECO:0000313" key="11">
    <source>
        <dbReference type="Proteomes" id="UP001347796"/>
    </source>
</evidence>
<dbReference type="InterPro" id="IPR035897">
    <property type="entry name" value="Toll_tir_struct_dom_sf"/>
</dbReference>
<dbReference type="PROSITE" id="PS50104">
    <property type="entry name" value="TIR"/>
    <property type="match status" value="1"/>
</dbReference>
<reference evidence="10 11" key="1">
    <citation type="submission" date="2024-01" db="EMBL/GenBank/DDBJ databases">
        <title>The genome of the rayed Mediterranean limpet Patella caerulea (Linnaeus, 1758).</title>
        <authorList>
            <person name="Anh-Thu Weber A."/>
            <person name="Halstead-Nussloch G."/>
        </authorList>
    </citation>
    <scope>NUCLEOTIDE SEQUENCE [LARGE SCALE GENOMIC DNA]</scope>
    <source>
        <strain evidence="10">AATW-2023a</strain>
        <tissue evidence="10">Whole specimen</tissue>
    </source>
</reference>
<keyword evidence="5 7" id="KW-1133">Transmembrane helix</keyword>
<feature type="domain" description="TIR" evidence="9">
    <location>
        <begin position="449"/>
        <end position="588"/>
    </location>
</feature>
<accession>A0AAN8K670</accession>
<feature type="transmembrane region" description="Helical" evidence="7">
    <location>
        <begin position="398"/>
        <end position="419"/>
    </location>
</feature>
<comment type="caution">
    <text evidence="10">The sequence shown here is derived from an EMBL/GenBank/DDBJ whole genome shotgun (WGS) entry which is preliminary data.</text>
</comment>
<protein>
    <recommendedName>
        <fullName evidence="9">TIR domain-containing protein</fullName>
    </recommendedName>
</protein>
<dbReference type="InterPro" id="IPR032675">
    <property type="entry name" value="LRR_dom_sf"/>
</dbReference>
<dbReference type="Gene3D" id="3.40.50.10140">
    <property type="entry name" value="Toll/interleukin-1 receptor homology (TIR) domain"/>
    <property type="match status" value="1"/>
</dbReference>
<dbReference type="SUPFAM" id="SSF52200">
    <property type="entry name" value="Toll/Interleukin receptor TIR domain"/>
    <property type="match status" value="1"/>
</dbReference>
<evidence type="ECO:0000313" key="10">
    <source>
        <dbReference type="EMBL" id="KAK6185299.1"/>
    </source>
</evidence>
<dbReference type="AlphaFoldDB" id="A0AAN8K670"/>
<evidence type="ECO:0000259" key="9">
    <source>
        <dbReference type="PROSITE" id="PS50104"/>
    </source>
</evidence>
<evidence type="ECO:0000256" key="4">
    <source>
        <dbReference type="ARBA" id="ARBA00022729"/>
    </source>
</evidence>
<organism evidence="10 11">
    <name type="scientific">Patella caerulea</name>
    <name type="common">Rayed Mediterranean limpet</name>
    <dbReference type="NCBI Taxonomy" id="87958"/>
    <lineage>
        <taxon>Eukaryota</taxon>
        <taxon>Metazoa</taxon>
        <taxon>Spiralia</taxon>
        <taxon>Lophotrochozoa</taxon>
        <taxon>Mollusca</taxon>
        <taxon>Gastropoda</taxon>
        <taxon>Patellogastropoda</taxon>
        <taxon>Patelloidea</taxon>
        <taxon>Patellidae</taxon>
        <taxon>Patella</taxon>
    </lineage>
</organism>
<dbReference type="GO" id="GO:0005886">
    <property type="term" value="C:plasma membrane"/>
    <property type="evidence" value="ECO:0007669"/>
    <property type="project" value="TreeGrafter"/>
</dbReference>
<dbReference type="InterPro" id="IPR001611">
    <property type="entry name" value="Leu-rich_rpt"/>
</dbReference>
<evidence type="ECO:0000256" key="5">
    <source>
        <dbReference type="ARBA" id="ARBA00022989"/>
    </source>
</evidence>
<dbReference type="SUPFAM" id="SSF52058">
    <property type="entry name" value="L domain-like"/>
    <property type="match status" value="1"/>
</dbReference>
<keyword evidence="4 8" id="KW-0732">Signal</keyword>
<sequence>MNWSQLFKAQLAVLIALCTVSSHRTYPPSWIEVCKVTSTVDRESKHIALNCSLSGNDQVNIVLKHLNDYTSNLTENISYSANFYCTGGGNLSMSLPMKIDKLVELKIEGCSVLDYINDWNNAEMDERTDSLESLTIINSDIVIDPIVLFSSLNNVQNITKEFTCGHDATIKKITRRNMTMSFIVRKELLNETASGPQMDQVQLINDVLDYKPICRYLHLEELEDSHANTMVVYHVRVVGQNSKFPVLKYLNYSHNNWKEISETLLDWRLTFPQLKYLDLSYNKITEVAMKNRFDVELGEDTIIDVTHNNITVLSVKDLVDWSMLERMLIDIRNNPLDCDCLKQEFIYQVQDEDWFVGDLFKYKYIRNMTCATPPSARGKMLLHLTTEDMGCAIPPTDLTVALVILAVVAFSVVVVIILITRYRKEIKIIIYTRFGVLFPWDVDDKKESKRYDAFVSYSTADEDWVYDVLQNTLEQPKAKGSKPFKLCLHQRDFLGGKTILDNIIDSIENSRHSIVILSNNFIQSIWGMEEFKQAYYQSIVKKHRHLIIVKYEEVSESKMDPMLKRCLKTFTYLDVKDTMFMDRLRFSLIVKNQANKK</sequence>
<dbReference type="PROSITE" id="PS51450">
    <property type="entry name" value="LRR"/>
    <property type="match status" value="1"/>
</dbReference>
<dbReference type="SMART" id="SM00255">
    <property type="entry name" value="TIR"/>
    <property type="match status" value="1"/>
</dbReference>
<evidence type="ECO:0000256" key="3">
    <source>
        <dbReference type="ARBA" id="ARBA00022692"/>
    </source>
</evidence>
<keyword evidence="3 7" id="KW-0812">Transmembrane</keyword>
<dbReference type="EMBL" id="JAZGQO010000006">
    <property type="protein sequence ID" value="KAK6185299.1"/>
    <property type="molecule type" value="Genomic_DNA"/>
</dbReference>
<evidence type="ECO:0000256" key="1">
    <source>
        <dbReference type="ARBA" id="ARBA00004167"/>
    </source>
</evidence>
<keyword evidence="11" id="KW-1185">Reference proteome</keyword>